<evidence type="ECO:0000313" key="9">
    <source>
        <dbReference type="EMBL" id="EGV15844.1"/>
    </source>
</evidence>
<feature type="domain" description="Radical SAM core" evidence="8">
    <location>
        <begin position="13"/>
        <end position="224"/>
    </location>
</feature>
<keyword evidence="4" id="KW-0479">Metal-binding</keyword>
<reference evidence="9 10" key="1">
    <citation type="submission" date="2011-06" db="EMBL/GenBank/DDBJ databases">
        <title>The draft genome of Thiocapsa marina 5811.</title>
        <authorList>
            <consortium name="US DOE Joint Genome Institute (JGI-PGF)"/>
            <person name="Lucas S."/>
            <person name="Han J."/>
            <person name="Cheng J.-F."/>
            <person name="Goodwin L."/>
            <person name="Pitluck S."/>
            <person name="Peters L."/>
            <person name="Land M.L."/>
            <person name="Hauser L."/>
            <person name="Vogl K."/>
            <person name="Liu Z."/>
            <person name="Imhoff J."/>
            <person name="Thiel V."/>
            <person name="Frigaard N.-U."/>
            <person name="Bryant D."/>
            <person name="Woyke T.J."/>
        </authorList>
    </citation>
    <scope>NUCLEOTIDE SEQUENCE [LARGE SCALE GENOMIC DNA]</scope>
    <source>
        <strain evidence="9 10">5811</strain>
    </source>
</reference>
<dbReference type="Gene3D" id="3.20.20.70">
    <property type="entry name" value="Aldolase class I"/>
    <property type="match status" value="1"/>
</dbReference>
<dbReference type="InterPro" id="IPR023885">
    <property type="entry name" value="4Fe4S-binding_SPASM_dom"/>
</dbReference>
<evidence type="ECO:0000256" key="6">
    <source>
        <dbReference type="ARBA" id="ARBA00023004"/>
    </source>
</evidence>
<dbReference type="SFLD" id="SFLDS00029">
    <property type="entry name" value="Radical_SAM"/>
    <property type="match status" value="1"/>
</dbReference>
<evidence type="ECO:0000256" key="4">
    <source>
        <dbReference type="ARBA" id="ARBA00022723"/>
    </source>
</evidence>
<dbReference type="GO" id="GO:0051539">
    <property type="term" value="F:4 iron, 4 sulfur cluster binding"/>
    <property type="evidence" value="ECO:0007669"/>
    <property type="project" value="UniProtKB-KW"/>
</dbReference>
<dbReference type="EMBL" id="AFWV01000037">
    <property type="protein sequence ID" value="EGV15844.1"/>
    <property type="molecule type" value="Genomic_DNA"/>
</dbReference>
<dbReference type="eggNOG" id="COG0535">
    <property type="taxonomic scope" value="Bacteria"/>
</dbReference>
<dbReference type="AlphaFoldDB" id="F9UIW6"/>
<keyword evidence="7" id="KW-0411">Iron-sulfur</keyword>
<dbReference type="InterPro" id="IPR058240">
    <property type="entry name" value="rSAM_sf"/>
</dbReference>
<dbReference type="SFLD" id="SFLDG01386">
    <property type="entry name" value="main_SPASM_domain-containing"/>
    <property type="match status" value="1"/>
</dbReference>
<comment type="cofactor">
    <cofactor evidence="1">
        <name>[4Fe-4S] cluster</name>
        <dbReference type="ChEBI" id="CHEBI:49883"/>
    </cofactor>
</comment>
<dbReference type="SFLD" id="SFLDG01067">
    <property type="entry name" value="SPASM/twitch_domain_containing"/>
    <property type="match status" value="1"/>
</dbReference>
<evidence type="ECO:0000313" key="10">
    <source>
        <dbReference type="Proteomes" id="UP000005459"/>
    </source>
</evidence>
<evidence type="ECO:0000256" key="1">
    <source>
        <dbReference type="ARBA" id="ARBA00001966"/>
    </source>
</evidence>
<evidence type="ECO:0000256" key="5">
    <source>
        <dbReference type="ARBA" id="ARBA00023002"/>
    </source>
</evidence>
<keyword evidence="6" id="KW-0408">Iron</keyword>
<dbReference type="PANTHER" id="PTHR11228">
    <property type="entry name" value="RADICAL SAM DOMAIN PROTEIN"/>
    <property type="match status" value="1"/>
</dbReference>
<dbReference type="InterPro" id="IPR050377">
    <property type="entry name" value="Radical_SAM_PqqE_MftC-like"/>
</dbReference>
<keyword evidence="2" id="KW-0004">4Fe-4S</keyword>
<proteinExistence type="predicted"/>
<dbReference type="PROSITE" id="PS01305">
    <property type="entry name" value="MOAA_NIFB_PQQE"/>
    <property type="match status" value="1"/>
</dbReference>
<dbReference type="OrthoDB" id="9792276at2"/>
<keyword evidence="10" id="KW-1185">Reference proteome</keyword>
<dbReference type="InterPro" id="IPR013785">
    <property type="entry name" value="Aldolase_TIM"/>
</dbReference>
<dbReference type="RefSeq" id="WP_007195735.1">
    <property type="nucleotide sequence ID" value="NZ_AFWV01000037.1"/>
</dbReference>
<evidence type="ECO:0000259" key="8">
    <source>
        <dbReference type="PROSITE" id="PS51918"/>
    </source>
</evidence>
<evidence type="ECO:0000256" key="2">
    <source>
        <dbReference type="ARBA" id="ARBA00022485"/>
    </source>
</evidence>
<dbReference type="PATRIC" id="fig|768671.3.peg.5114"/>
<dbReference type="PANTHER" id="PTHR11228:SF7">
    <property type="entry name" value="PQQA PEPTIDE CYCLASE"/>
    <property type="match status" value="1"/>
</dbReference>
<dbReference type="GO" id="GO:0016491">
    <property type="term" value="F:oxidoreductase activity"/>
    <property type="evidence" value="ECO:0007669"/>
    <property type="project" value="UniProtKB-KW"/>
</dbReference>
<dbReference type="CDD" id="cd21109">
    <property type="entry name" value="SPASM"/>
    <property type="match status" value="1"/>
</dbReference>
<dbReference type="STRING" id="768671.ThimaDRAFT_4869"/>
<dbReference type="InterPro" id="IPR000385">
    <property type="entry name" value="MoaA_NifB_PqqE_Fe-S-bd_CS"/>
</dbReference>
<evidence type="ECO:0000256" key="7">
    <source>
        <dbReference type="ARBA" id="ARBA00023014"/>
    </source>
</evidence>
<name>F9UIW6_9GAMM</name>
<dbReference type="InterPro" id="IPR007197">
    <property type="entry name" value="rSAM"/>
</dbReference>
<evidence type="ECO:0000256" key="3">
    <source>
        <dbReference type="ARBA" id="ARBA00022691"/>
    </source>
</evidence>
<organism evidence="9 10">
    <name type="scientific">Thiocapsa marina 5811</name>
    <dbReference type="NCBI Taxonomy" id="768671"/>
    <lineage>
        <taxon>Bacteria</taxon>
        <taxon>Pseudomonadati</taxon>
        <taxon>Pseudomonadota</taxon>
        <taxon>Gammaproteobacteria</taxon>
        <taxon>Chromatiales</taxon>
        <taxon>Chromatiaceae</taxon>
        <taxon>Thiocapsa</taxon>
    </lineage>
</organism>
<keyword evidence="5" id="KW-0560">Oxidoreductase</keyword>
<gene>
    <name evidence="9" type="ORF">ThimaDRAFT_4869</name>
</gene>
<dbReference type="PROSITE" id="PS51918">
    <property type="entry name" value="RADICAL_SAM"/>
    <property type="match status" value="1"/>
</dbReference>
<dbReference type="Pfam" id="PF04055">
    <property type="entry name" value="Radical_SAM"/>
    <property type="match status" value="1"/>
</dbReference>
<keyword evidence="3" id="KW-0949">S-adenosyl-L-methionine</keyword>
<dbReference type="GO" id="GO:0046872">
    <property type="term" value="F:metal ion binding"/>
    <property type="evidence" value="ECO:0007669"/>
    <property type="project" value="UniProtKB-KW"/>
</dbReference>
<dbReference type="Pfam" id="PF13186">
    <property type="entry name" value="SPASM"/>
    <property type="match status" value="1"/>
</dbReference>
<accession>F9UIW6</accession>
<protein>
    <submittedName>
        <fullName evidence="9">Radical SAM domain protein</fullName>
    </submittedName>
</protein>
<sequence length="369" mass="40991">MYHTLIQKRIRRLGLLHSATLELTYSCNLDCFFCYNDTDAQGVPLSFEQYRRLLEDLAEMQVLFLTLTGGEPLAHPRFFEIAALARTLGFALRVKSSGHAVRGEIARRLRDEVNPMDVEMSLHGATPTTHDRQTRVPGSFERLVENIEGMRAIGLRASLVSTLTAWNADEIEAMYDLAERLEVRLRWQGPVSPRDNGDREPLSIQPSVAQWDRWQVVATVRNAPPVAAECEGADGQQDSAGDALVRDMHGDEEPYHCGIGGGDILIDPFGNLYPCLHVRWSAGNLHEQSVKEIWAGEKGAFRRARDLSVATAKRFATERPTQLNAPLYCPGVELKLQGEQPERAAVPLSTLQGELARFRRPRVAAGGGG</sequence>
<dbReference type="SUPFAM" id="SSF102114">
    <property type="entry name" value="Radical SAM enzymes"/>
    <property type="match status" value="1"/>
</dbReference>
<dbReference type="CDD" id="cd01335">
    <property type="entry name" value="Radical_SAM"/>
    <property type="match status" value="1"/>
</dbReference>
<dbReference type="Proteomes" id="UP000005459">
    <property type="component" value="Unassembled WGS sequence"/>
</dbReference>